<dbReference type="InterPro" id="IPR045058">
    <property type="entry name" value="GIMA/IAN/Toc"/>
</dbReference>
<dbReference type="InterPro" id="IPR006703">
    <property type="entry name" value="G_AIG1"/>
</dbReference>
<dbReference type="Pfam" id="PF04548">
    <property type="entry name" value="AIG1"/>
    <property type="match status" value="1"/>
</dbReference>
<gene>
    <name evidence="6" type="ORF">QTP70_025069</name>
</gene>
<reference evidence="6" key="1">
    <citation type="submission" date="2023-06" db="EMBL/GenBank/DDBJ databases">
        <title>Male Hemibagrus guttatus genome.</title>
        <authorList>
            <person name="Bian C."/>
        </authorList>
    </citation>
    <scope>NUCLEOTIDE SEQUENCE</scope>
    <source>
        <strain evidence="6">Male_cb2023</strain>
        <tissue evidence="6">Muscle</tissue>
    </source>
</reference>
<dbReference type="AlphaFoldDB" id="A0AAE0UN31"/>
<evidence type="ECO:0000256" key="4">
    <source>
        <dbReference type="SAM" id="Coils"/>
    </source>
</evidence>
<protein>
    <recommendedName>
        <fullName evidence="5">AIG1-type G domain-containing protein</fullName>
    </recommendedName>
</protein>
<keyword evidence="3" id="KW-0342">GTP-binding</keyword>
<comment type="similarity">
    <text evidence="1">Belongs to the TRAFAC class TrmE-Era-EngA-EngB-Septin-like GTPase superfamily. AIG1/Toc34/Toc159-like paraseptin GTPase family. IAN subfamily.</text>
</comment>
<evidence type="ECO:0000313" key="6">
    <source>
        <dbReference type="EMBL" id="KAK3511831.1"/>
    </source>
</evidence>
<dbReference type="Proteomes" id="UP001274896">
    <property type="component" value="Unassembled WGS sequence"/>
</dbReference>
<feature type="domain" description="AIG1-type G" evidence="5">
    <location>
        <begin position="35"/>
        <end position="231"/>
    </location>
</feature>
<accession>A0AAE0UN31</accession>
<evidence type="ECO:0000256" key="3">
    <source>
        <dbReference type="ARBA" id="ARBA00023134"/>
    </source>
</evidence>
<dbReference type="InterPro" id="IPR027417">
    <property type="entry name" value="P-loop_NTPase"/>
</dbReference>
<sequence length="354" mass="39415">MAAVEGAPAIPGPVLRKRSSSLVEPPTMSTEDTSLRIIVFGISGPQQFSLTESILQRAVFNGADPHTILTTKTSFPEKKVTLVNTPNLIDHDLFHYTLKKELKKAVCFSCPGPHAVLFTLNQSEIPPNVYDIFKPLVRYFGDQILKYTMIVLYHEEEELSKSEDMMKKNEQFKKLHEDCGKRLLFFSGKQNRSEGEMTKQLFEEIEKMVAGLVFFSNSEFKDADKRIKKEEKILQDQRKKEVSAKLEELKKKYSQEDLERETEHYKEKIRLENREKAEMQIADTLGFTLRLVDYAAAVGKGAFVGAILSGAMGFPGMAVGAAVGAALGGLLGGAARAAWSFASNALADFGRHAA</sequence>
<evidence type="ECO:0000313" key="7">
    <source>
        <dbReference type="Proteomes" id="UP001274896"/>
    </source>
</evidence>
<dbReference type="PANTHER" id="PTHR10903:SF177">
    <property type="entry name" value="GTPASE IMAP FAMILY MEMBER 4-LIKE-RELATED"/>
    <property type="match status" value="1"/>
</dbReference>
<organism evidence="6 7">
    <name type="scientific">Hemibagrus guttatus</name>
    <dbReference type="NCBI Taxonomy" id="175788"/>
    <lineage>
        <taxon>Eukaryota</taxon>
        <taxon>Metazoa</taxon>
        <taxon>Chordata</taxon>
        <taxon>Craniata</taxon>
        <taxon>Vertebrata</taxon>
        <taxon>Euteleostomi</taxon>
        <taxon>Actinopterygii</taxon>
        <taxon>Neopterygii</taxon>
        <taxon>Teleostei</taxon>
        <taxon>Ostariophysi</taxon>
        <taxon>Siluriformes</taxon>
        <taxon>Bagridae</taxon>
        <taxon>Hemibagrus</taxon>
    </lineage>
</organism>
<evidence type="ECO:0000256" key="2">
    <source>
        <dbReference type="ARBA" id="ARBA00022741"/>
    </source>
</evidence>
<dbReference type="Gene3D" id="3.40.50.300">
    <property type="entry name" value="P-loop containing nucleotide triphosphate hydrolases"/>
    <property type="match status" value="1"/>
</dbReference>
<keyword evidence="7" id="KW-1185">Reference proteome</keyword>
<evidence type="ECO:0000256" key="1">
    <source>
        <dbReference type="ARBA" id="ARBA00008535"/>
    </source>
</evidence>
<keyword evidence="2" id="KW-0547">Nucleotide-binding</keyword>
<dbReference type="GO" id="GO:0005525">
    <property type="term" value="F:GTP binding"/>
    <property type="evidence" value="ECO:0007669"/>
    <property type="project" value="UniProtKB-KW"/>
</dbReference>
<keyword evidence="4" id="KW-0175">Coiled coil</keyword>
<name>A0AAE0UN31_9TELE</name>
<proteinExistence type="inferred from homology"/>
<dbReference type="EMBL" id="JAUCMX010000024">
    <property type="protein sequence ID" value="KAK3511831.1"/>
    <property type="molecule type" value="Genomic_DNA"/>
</dbReference>
<feature type="coiled-coil region" evidence="4">
    <location>
        <begin position="220"/>
        <end position="275"/>
    </location>
</feature>
<dbReference type="PANTHER" id="PTHR10903">
    <property type="entry name" value="GTPASE, IMAP FAMILY MEMBER-RELATED"/>
    <property type="match status" value="1"/>
</dbReference>
<evidence type="ECO:0000259" key="5">
    <source>
        <dbReference type="Pfam" id="PF04548"/>
    </source>
</evidence>
<comment type="caution">
    <text evidence="6">The sequence shown here is derived from an EMBL/GenBank/DDBJ whole genome shotgun (WGS) entry which is preliminary data.</text>
</comment>